<dbReference type="Proteomes" id="UP000254079">
    <property type="component" value="Unassembled WGS sequence"/>
</dbReference>
<evidence type="ECO:0000256" key="1">
    <source>
        <dbReference type="SAM" id="SignalP"/>
    </source>
</evidence>
<dbReference type="RefSeq" id="WP_001067896.1">
    <property type="nucleotide sequence ID" value="NZ_AP022351.1"/>
</dbReference>
<name>A0A0K3Q4T3_ECOLX</name>
<protein>
    <submittedName>
        <fullName evidence="2">Uncharacterized protein</fullName>
    </submittedName>
</protein>
<dbReference type="AlphaFoldDB" id="A0A0K3Q4T3"/>
<gene>
    <name evidence="3" type="ORF">NCTC8179_05016</name>
    <name evidence="2" type="ORF">NCTC8622_01734</name>
</gene>
<accession>A0A0K3Q4T3</accession>
<evidence type="ECO:0000313" key="4">
    <source>
        <dbReference type="Proteomes" id="UP000254079"/>
    </source>
</evidence>
<dbReference type="Proteomes" id="UP000255543">
    <property type="component" value="Unassembled WGS sequence"/>
</dbReference>
<reference evidence="4 5" key="1">
    <citation type="submission" date="2018-06" db="EMBL/GenBank/DDBJ databases">
        <authorList>
            <consortium name="Pathogen Informatics"/>
            <person name="Doyle S."/>
        </authorList>
    </citation>
    <scope>NUCLEOTIDE SEQUENCE [LARGE SCALE GENOMIC DNA]</scope>
    <source>
        <strain evidence="3 5">NCTC8179</strain>
        <strain evidence="2 4">NCTC8622</strain>
    </source>
</reference>
<evidence type="ECO:0000313" key="5">
    <source>
        <dbReference type="Proteomes" id="UP000255543"/>
    </source>
</evidence>
<feature type="chain" id="PRO_5014517298" evidence="1">
    <location>
        <begin position="24"/>
        <end position="179"/>
    </location>
</feature>
<dbReference type="EMBL" id="UGCP01000002">
    <property type="protein sequence ID" value="STI82732.1"/>
    <property type="molecule type" value="Genomic_DNA"/>
</dbReference>
<proteinExistence type="predicted"/>
<evidence type="ECO:0000313" key="3">
    <source>
        <dbReference type="EMBL" id="STK97188.1"/>
    </source>
</evidence>
<organism evidence="2 4">
    <name type="scientific">Escherichia coli</name>
    <dbReference type="NCBI Taxonomy" id="562"/>
    <lineage>
        <taxon>Bacteria</taxon>
        <taxon>Pseudomonadati</taxon>
        <taxon>Pseudomonadota</taxon>
        <taxon>Gammaproteobacteria</taxon>
        <taxon>Enterobacterales</taxon>
        <taxon>Enterobacteriaceae</taxon>
        <taxon>Escherichia</taxon>
    </lineage>
</organism>
<dbReference type="EMBL" id="UGEB01000001">
    <property type="protein sequence ID" value="STK97188.1"/>
    <property type="molecule type" value="Genomic_DNA"/>
</dbReference>
<keyword evidence="1" id="KW-0732">Signal</keyword>
<feature type="signal peptide" evidence="1">
    <location>
        <begin position="1"/>
        <end position="23"/>
    </location>
</feature>
<sequence length="179" mass="20166">MNPFNAITFAALCGPLACPAAMAQEFIIQPAPVIAKPFEYSPSVEEFSRKMEEGKEILQKLTIAADDYYICLIDLNSQDAREFVSKNGTDTTEACEMFLRAFEEEVKRTIESPLPEFIRSELKVYWRHIAKARSSVTRLNNYIKSIFKETVTFSGRADLAGIAALASHTSNKLKSMQFH</sequence>
<evidence type="ECO:0000313" key="2">
    <source>
        <dbReference type="EMBL" id="STI82732.1"/>
    </source>
</evidence>